<accession>A0A0L9T741</accession>
<organism evidence="2 3">
    <name type="scientific">Phaseolus angularis</name>
    <name type="common">Azuki bean</name>
    <name type="synonym">Vigna angularis</name>
    <dbReference type="NCBI Taxonomy" id="3914"/>
    <lineage>
        <taxon>Eukaryota</taxon>
        <taxon>Viridiplantae</taxon>
        <taxon>Streptophyta</taxon>
        <taxon>Embryophyta</taxon>
        <taxon>Tracheophyta</taxon>
        <taxon>Spermatophyta</taxon>
        <taxon>Magnoliopsida</taxon>
        <taxon>eudicotyledons</taxon>
        <taxon>Gunneridae</taxon>
        <taxon>Pentapetalae</taxon>
        <taxon>rosids</taxon>
        <taxon>fabids</taxon>
        <taxon>Fabales</taxon>
        <taxon>Fabaceae</taxon>
        <taxon>Papilionoideae</taxon>
        <taxon>50 kb inversion clade</taxon>
        <taxon>NPAAA clade</taxon>
        <taxon>indigoferoid/millettioid clade</taxon>
        <taxon>Phaseoleae</taxon>
        <taxon>Vigna</taxon>
    </lineage>
</organism>
<dbReference type="Proteomes" id="UP000053144">
    <property type="component" value="Unassembled WGS sequence"/>
</dbReference>
<name>A0A0L9T741_PHAAN</name>
<sequence length="95" mass="10119">MKQKSDSRLSLSEGGDPPPPPSPPSRHEKWKLARLGSSGSYTSDIAREISERILYEDYGNRPPPSLVAEHVVPPTGRSGKGSCSAAGALGDDMDE</sequence>
<evidence type="ECO:0000313" key="2">
    <source>
        <dbReference type="EMBL" id="KOM25924.1"/>
    </source>
</evidence>
<feature type="region of interest" description="Disordered" evidence="1">
    <location>
        <begin position="1"/>
        <end position="28"/>
    </location>
</feature>
<dbReference type="EMBL" id="KQ258294">
    <property type="protein sequence ID" value="KOM25924.1"/>
    <property type="molecule type" value="Genomic_DNA"/>
</dbReference>
<gene>
    <name evidence="2" type="ORF">LR48_Vigan205s006100</name>
</gene>
<dbReference type="AlphaFoldDB" id="A0A0L9T741"/>
<protein>
    <submittedName>
        <fullName evidence="2">Uncharacterized protein</fullName>
    </submittedName>
</protein>
<dbReference type="Gramene" id="KOM25924">
    <property type="protein sequence ID" value="KOM25924"/>
    <property type="gene ID" value="LR48_Vigan205s006100"/>
</dbReference>
<reference evidence="3" key="1">
    <citation type="journal article" date="2015" name="Proc. Natl. Acad. Sci. U.S.A.">
        <title>Genome sequencing of adzuki bean (Vigna angularis) provides insight into high starch and low fat accumulation and domestication.</title>
        <authorList>
            <person name="Yang K."/>
            <person name="Tian Z."/>
            <person name="Chen C."/>
            <person name="Luo L."/>
            <person name="Zhao B."/>
            <person name="Wang Z."/>
            <person name="Yu L."/>
            <person name="Li Y."/>
            <person name="Sun Y."/>
            <person name="Li W."/>
            <person name="Chen Y."/>
            <person name="Li Y."/>
            <person name="Zhang Y."/>
            <person name="Ai D."/>
            <person name="Zhao J."/>
            <person name="Shang C."/>
            <person name="Ma Y."/>
            <person name="Wu B."/>
            <person name="Wang M."/>
            <person name="Gao L."/>
            <person name="Sun D."/>
            <person name="Zhang P."/>
            <person name="Guo F."/>
            <person name="Wang W."/>
            <person name="Li Y."/>
            <person name="Wang J."/>
            <person name="Varshney R.K."/>
            <person name="Wang J."/>
            <person name="Ling H.Q."/>
            <person name="Wan P."/>
        </authorList>
    </citation>
    <scope>NUCLEOTIDE SEQUENCE</scope>
    <source>
        <strain evidence="3">cv. Jingnong 6</strain>
    </source>
</reference>
<feature type="region of interest" description="Disordered" evidence="1">
    <location>
        <begin position="72"/>
        <end position="95"/>
    </location>
</feature>
<proteinExistence type="predicted"/>
<evidence type="ECO:0000313" key="3">
    <source>
        <dbReference type="Proteomes" id="UP000053144"/>
    </source>
</evidence>
<evidence type="ECO:0000256" key="1">
    <source>
        <dbReference type="SAM" id="MobiDB-lite"/>
    </source>
</evidence>